<evidence type="ECO:0000313" key="1">
    <source>
        <dbReference type="EMBL" id="CAD8129956.1"/>
    </source>
</evidence>
<dbReference type="EMBL" id="CAJJDN010000253">
    <property type="protein sequence ID" value="CAD8129956.1"/>
    <property type="molecule type" value="Genomic_DNA"/>
</dbReference>
<comment type="caution">
    <text evidence="1">The sequence shown here is derived from an EMBL/GenBank/DDBJ whole genome shotgun (WGS) entry which is preliminary data.</text>
</comment>
<keyword evidence="2" id="KW-1185">Reference proteome</keyword>
<organism evidence="1 2">
    <name type="scientific">Paramecium sonneborni</name>
    <dbReference type="NCBI Taxonomy" id="65129"/>
    <lineage>
        <taxon>Eukaryota</taxon>
        <taxon>Sar</taxon>
        <taxon>Alveolata</taxon>
        <taxon>Ciliophora</taxon>
        <taxon>Intramacronucleata</taxon>
        <taxon>Oligohymenophorea</taxon>
        <taxon>Peniculida</taxon>
        <taxon>Parameciidae</taxon>
        <taxon>Paramecium</taxon>
    </lineage>
</organism>
<dbReference type="Proteomes" id="UP000692954">
    <property type="component" value="Unassembled WGS sequence"/>
</dbReference>
<protein>
    <submittedName>
        <fullName evidence="1">Uncharacterized protein</fullName>
    </submittedName>
</protein>
<dbReference type="AlphaFoldDB" id="A0A8S1RP37"/>
<name>A0A8S1RP37_9CILI</name>
<sequence length="170" mass="20071">MLILEIKRQLEFVLIATANIKDSIVKIVQLIKKLISLELFNEWIQRRIPNIQDVQKKAQECKSVLDSLINIFIPYFNIMIEQLGISQIGDMIKGLCQIKVCQYQLFNQLKQSIQQVKQIIDEILKKFKSQTDYQCRINQEFQKPLIKKPLVKEQKKQPLNLDLIKQYAIK</sequence>
<accession>A0A8S1RP37</accession>
<proteinExistence type="predicted"/>
<evidence type="ECO:0000313" key="2">
    <source>
        <dbReference type="Proteomes" id="UP000692954"/>
    </source>
</evidence>
<gene>
    <name evidence="1" type="ORF">PSON_ATCC_30995.1.T2530004</name>
</gene>
<reference evidence="1" key="1">
    <citation type="submission" date="2021-01" db="EMBL/GenBank/DDBJ databases">
        <authorList>
            <consortium name="Genoscope - CEA"/>
            <person name="William W."/>
        </authorList>
    </citation>
    <scope>NUCLEOTIDE SEQUENCE</scope>
</reference>